<protein>
    <submittedName>
        <fullName evidence="1">Uncharacterized protein</fullName>
    </submittedName>
</protein>
<evidence type="ECO:0000313" key="3">
    <source>
        <dbReference type="Proteomes" id="UP000499080"/>
    </source>
</evidence>
<accession>A0A4Y2U2H5</accession>
<dbReference type="EMBL" id="BGPR01032343">
    <property type="protein sequence ID" value="GBO05856.1"/>
    <property type="molecule type" value="Genomic_DNA"/>
</dbReference>
<reference evidence="1 3" key="1">
    <citation type="journal article" date="2019" name="Sci. Rep.">
        <title>Orb-weaving spider Araneus ventricosus genome elucidates the spidroin gene catalogue.</title>
        <authorList>
            <person name="Kono N."/>
            <person name="Nakamura H."/>
            <person name="Ohtoshi R."/>
            <person name="Moran D.A.P."/>
            <person name="Shinohara A."/>
            <person name="Yoshida Y."/>
            <person name="Fujiwara M."/>
            <person name="Mori M."/>
            <person name="Tomita M."/>
            <person name="Arakawa K."/>
        </authorList>
    </citation>
    <scope>NUCLEOTIDE SEQUENCE [LARGE SCALE GENOMIC DNA]</scope>
</reference>
<organism evidence="1 3">
    <name type="scientific">Araneus ventricosus</name>
    <name type="common">Orbweaver spider</name>
    <name type="synonym">Epeira ventricosa</name>
    <dbReference type="NCBI Taxonomy" id="182803"/>
    <lineage>
        <taxon>Eukaryota</taxon>
        <taxon>Metazoa</taxon>
        <taxon>Ecdysozoa</taxon>
        <taxon>Arthropoda</taxon>
        <taxon>Chelicerata</taxon>
        <taxon>Arachnida</taxon>
        <taxon>Araneae</taxon>
        <taxon>Araneomorphae</taxon>
        <taxon>Entelegynae</taxon>
        <taxon>Araneoidea</taxon>
        <taxon>Araneidae</taxon>
        <taxon>Araneus</taxon>
    </lineage>
</organism>
<dbReference type="Proteomes" id="UP000499080">
    <property type="component" value="Unassembled WGS sequence"/>
</dbReference>
<dbReference type="EMBL" id="BGPR01032357">
    <property type="protein sequence ID" value="GBO05865.1"/>
    <property type="molecule type" value="Genomic_DNA"/>
</dbReference>
<sequence>MRDMNLTTKNVTNLSFFCFFISSLQDERHKISGSGTANYRPINTVGWLPEWGKRQVFPSVYLFMLHLPHSPRSSLARKVKTLFILEKTVENLWTCFLVTVRDGRCCMSQFRKDTCGSVCL</sequence>
<dbReference type="AlphaFoldDB" id="A0A4Y2U2H5"/>
<name>A0A4Y2U2H5_ARAVE</name>
<gene>
    <name evidence="1" type="ORF">AVEN_231653_1</name>
    <name evidence="2" type="ORF">AVEN_268797_1</name>
</gene>
<evidence type="ECO:0000313" key="2">
    <source>
        <dbReference type="EMBL" id="GBO05865.1"/>
    </source>
</evidence>
<keyword evidence="3" id="KW-1185">Reference proteome</keyword>
<evidence type="ECO:0000313" key="1">
    <source>
        <dbReference type="EMBL" id="GBO05856.1"/>
    </source>
</evidence>
<proteinExistence type="predicted"/>
<comment type="caution">
    <text evidence="1">The sequence shown here is derived from an EMBL/GenBank/DDBJ whole genome shotgun (WGS) entry which is preliminary data.</text>
</comment>